<keyword evidence="4 11" id="KW-0589">Pheromone response</keyword>
<evidence type="ECO:0000256" key="2">
    <source>
        <dbReference type="ARBA" id="ARBA00010663"/>
    </source>
</evidence>
<dbReference type="AlphaFoldDB" id="A0A7J7ENL2"/>
<dbReference type="GO" id="GO:0005886">
    <property type="term" value="C:plasma membrane"/>
    <property type="evidence" value="ECO:0007669"/>
    <property type="project" value="UniProtKB-SubCell"/>
</dbReference>
<dbReference type="GO" id="GO:0016503">
    <property type="term" value="F:pheromone receptor activity"/>
    <property type="evidence" value="ECO:0007669"/>
    <property type="project" value="InterPro"/>
</dbReference>
<feature type="transmembrane region" description="Helical" evidence="11">
    <location>
        <begin position="67"/>
        <end position="87"/>
    </location>
</feature>
<dbReference type="Proteomes" id="UP000551758">
    <property type="component" value="Unassembled WGS sequence"/>
</dbReference>
<accession>A0A7J7ENL2</accession>
<keyword evidence="10 11" id="KW-0807">Transducer</keyword>
<proteinExistence type="inferred from homology"/>
<evidence type="ECO:0000313" key="13">
    <source>
        <dbReference type="Proteomes" id="UP000551758"/>
    </source>
</evidence>
<evidence type="ECO:0000256" key="3">
    <source>
        <dbReference type="ARBA" id="ARBA00022475"/>
    </source>
</evidence>
<dbReference type="Pfam" id="PF03402">
    <property type="entry name" value="V1R"/>
    <property type="match status" value="1"/>
</dbReference>
<keyword evidence="13" id="KW-1185">Reference proteome</keyword>
<feature type="non-terminal residue" evidence="12">
    <location>
        <position position="128"/>
    </location>
</feature>
<dbReference type="GO" id="GO:0019236">
    <property type="term" value="P:response to pheromone"/>
    <property type="evidence" value="ECO:0007669"/>
    <property type="project" value="UniProtKB-KW"/>
</dbReference>
<reference evidence="12 13" key="1">
    <citation type="journal article" date="2020" name="Mol. Biol. Evol.">
        <title>Interspecific Gene Flow and the Evolution of Specialization in Black and White Rhinoceros.</title>
        <authorList>
            <person name="Moodley Y."/>
            <person name="Westbury M.V."/>
            <person name="Russo I.M."/>
            <person name="Gopalakrishnan S."/>
            <person name="Rakotoarivelo A."/>
            <person name="Olsen R.A."/>
            <person name="Prost S."/>
            <person name="Tunstall T."/>
            <person name="Ryder O.A."/>
            <person name="Dalen L."/>
            <person name="Bruford M.W."/>
        </authorList>
    </citation>
    <scope>NUCLEOTIDE SEQUENCE [LARGE SCALE GENOMIC DNA]</scope>
    <source>
        <strain evidence="12">SBR-YM</strain>
        <tissue evidence="12">Skin</tissue>
    </source>
</reference>
<keyword evidence="8 11" id="KW-0472">Membrane</keyword>
<name>A0A7J7ENL2_DICBM</name>
<evidence type="ECO:0000256" key="9">
    <source>
        <dbReference type="ARBA" id="ARBA00023170"/>
    </source>
</evidence>
<sequence length="128" mass="14832">MAALVLKDFLNDIGCKLVFHIHRVSRDVSIDTTYLVSVFQVITISSRNSRWAELKVKAPKYLGTCNILFWVLKMMLNLFLLFCMRLAKKATQTSQGKKYYVYCYSIAQYNVTQSHRFLRPEPPKASLS</sequence>
<dbReference type="InterPro" id="IPR004072">
    <property type="entry name" value="Vmron_rcpt_1"/>
</dbReference>
<keyword evidence="3 11" id="KW-1003">Cell membrane</keyword>
<dbReference type="PANTHER" id="PTHR24062">
    <property type="entry name" value="VOMERONASAL TYPE-1 RECEPTOR"/>
    <property type="match status" value="1"/>
</dbReference>
<evidence type="ECO:0000256" key="8">
    <source>
        <dbReference type="ARBA" id="ARBA00023136"/>
    </source>
</evidence>
<comment type="caution">
    <text evidence="12">The sequence shown here is derived from an EMBL/GenBank/DDBJ whole genome shotgun (WGS) entry which is preliminary data.</text>
</comment>
<comment type="similarity">
    <text evidence="2 11">Belongs to the G-protein coupled receptor 1 family.</text>
</comment>
<evidence type="ECO:0000256" key="11">
    <source>
        <dbReference type="RuleBase" id="RU364061"/>
    </source>
</evidence>
<evidence type="ECO:0000256" key="10">
    <source>
        <dbReference type="ARBA" id="ARBA00023224"/>
    </source>
</evidence>
<keyword evidence="6 11" id="KW-1133">Transmembrane helix</keyword>
<evidence type="ECO:0000313" key="12">
    <source>
        <dbReference type="EMBL" id="KAF5917036.1"/>
    </source>
</evidence>
<keyword evidence="9 11" id="KW-0675">Receptor</keyword>
<gene>
    <name evidence="12" type="ORF">HPG69_013960</name>
</gene>
<dbReference type="EMBL" id="JACDTQ010002604">
    <property type="protein sequence ID" value="KAF5917036.1"/>
    <property type="molecule type" value="Genomic_DNA"/>
</dbReference>
<comment type="caution">
    <text evidence="11">Lacks conserved residue(s) required for the propagation of feature annotation.</text>
</comment>
<organism evidence="12 13">
    <name type="scientific">Diceros bicornis minor</name>
    <name type="common">South-central black rhinoceros</name>
    <dbReference type="NCBI Taxonomy" id="77932"/>
    <lineage>
        <taxon>Eukaryota</taxon>
        <taxon>Metazoa</taxon>
        <taxon>Chordata</taxon>
        <taxon>Craniata</taxon>
        <taxon>Vertebrata</taxon>
        <taxon>Euteleostomi</taxon>
        <taxon>Mammalia</taxon>
        <taxon>Eutheria</taxon>
        <taxon>Laurasiatheria</taxon>
        <taxon>Perissodactyla</taxon>
        <taxon>Rhinocerotidae</taxon>
        <taxon>Diceros</taxon>
    </lineage>
</organism>
<keyword evidence="5 11" id="KW-0812">Transmembrane</keyword>
<keyword evidence="7 11" id="KW-0297">G-protein coupled receptor</keyword>
<evidence type="ECO:0000256" key="5">
    <source>
        <dbReference type="ARBA" id="ARBA00022692"/>
    </source>
</evidence>
<protein>
    <recommendedName>
        <fullName evidence="11">Vomeronasal type-1 receptor</fullName>
    </recommendedName>
</protein>
<evidence type="ECO:0000256" key="1">
    <source>
        <dbReference type="ARBA" id="ARBA00004651"/>
    </source>
</evidence>
<evidence type="ECO:0000256" key="4">
    <source>
        <dbReference type="ARBA" id="ARBA00022507"/>
    </source>
</evidence>
<evidence type="ECO:0000256" key="6">
    <source>
        <dbReference type="ARBA" id="ARBA00022989"/>
    </source>
</evidence>
<comment type="subcellular location">
    <subcellularLocation>
        <location evidence="1 11">Cell membrane</location>
        <topology evidence="1 11">Multi-pass membrane protein</topology>
    </subcellularLocation>
</comment>
<evidence type="ECO:0000256" key="7">
    <source>
        <dbReference type="ARBA" id="ARBA00023040"/>
    </source>
</evidence>